<dbReference type="EnsemblPlants" id="AVESA.00010b.r2.1AG0040680.1">
    <property type="protein sequence ID" value="AVESA.00010b.r2.1AG0040680.1.CDS.1"/>
    <property type="gene ID" value="AVESA.00010b.r2.1AG0040680"/>
</dbReference>
<accession>A0ACD5TEQ9</accession>
<sequence>MAATTRSACALALAMAVVAMAAAATTMAQNSPQDFVDLHTAARAEVGVGQVWWDRNLQEYAEWYADQRRGDCALQHSDYQSAGYGENIFWGSAGWPWTGVDAVNTWVSEKEYYDYSSNTCSPDAPFGTCGHYTQVVWRDSTLIGCARVDCDGDLGVFITCNYYPPGNWEGQWPWLAARSAAAAAAA</sequence>
<reference evidence="1" key="2">
    <citation type="submission" date="2025-09" db="UniProtKB">
        <authorList>
            <consortium name="EnsemblPlants"/>
        </authorList>
    </citation>
    <scope>IDENTIFICATION</scope>
</reference>
<name>A0ACD5TEQ9_AVESA</name>
<reference evidence="1" key="1">
    <citation type="submission" date="2021-05" db="EMBL/GenBank/DDBJ databases">
        <authorList>
            <person name="Scholz U."/>
            <person name="Mascher M."/>
            <person name="Fiebig A."/>
        </authorList>
    </citation>
    <scope>NUCLEOTIDE SEQUENCE [LARGE SCALE GENOMIC DNA]</scope>
</reference>
<protein>
    <submittedName>
        <fullName evidence="1">Uncharacterized protein</fullName>
    </submittedName>
</protein>
<proteinExistence type="predicted"/>
<evidence type="ECO:0000313" key="2">
    <source>
        <dbReference type="Proteomes" id="UP001732700"/>
    </source>
</evidence>
<dbReference type="Proteomes" id="UP001732700">
    <property type="component" value="Chromosome 1A"/>
</dbReference>
<organism evidence="1 2">
    <name type="scientific">Avena sativa</name>
    <name type="common">Oat</name>
    <dbReference type="NCBI Taxonomy" id="4498"/>
    <lineage>
        <taxon>Eukaryota</taxon>
        <taxon>Viridiplantae</taxon>
        <taxon>Streptophyta</taxon>
        <taxon>Embryophyta</taxon>
        <taxon>Tracheophyta</taxon>
        <taxon>Spermatophyta</taxon>
        <taxon>Magnoliopsida</taxon>
        <taxon>Liliopsida</taxon>
        <taxon>Poales</taxon>
        <taxon>Poaceae</taxon>
        <taxon>BOP clade</taxon>
        <taxon>Pooideae</taxon>
        <taxon>Poodae</taxon>
        <taxon>Poeae</taxon>
        <taxon>Poeae Chloroplast Group 1 (Aveneae type)</taxon>
        <taxon>Aveninae</taxon>
        <taxon>Avena</taxon>
    </lineage>
</organism>
<evidence type="ECO:0000313" key="1">
    <source>
        <dbReference type="EnsemblPlants" id="AVESA.00010b.r2.1AG0040680.1.CDS.1"/>
    </source>
</evidence>
<keyword evidence="2" id="KW-1185">Reference proteome</keyword>